<feature type="domain" description="Transcription factor CBF/NF-Y/archaeal histone" evidence="1">
    <location>
        <begin position="2"/>
        <end position="58"/>
    </location>
</feature>
<dbReference type="CDD" id="cd22909">
    <property type="entry name" value="HFD_archaea_histone-like"/>
    <property type="match status" value="1"/>
</dbReference>
<dbReference type="InterPro" id="IPR009072">
    <property type="entry name" value="Histone-fold"/>
</dbReference>
<feature type="non-terminal residue" evidence="2">
    <location>
        <position position="1"/>
    </location>
</feature>
<comment type="caution">
    <text evidence="2">The sequence shown here is derived from an EMBL/GenBank/DDBJ whole genome shotgun (WGS) entry which is preliminary data.</text>
</comment>
<dbReference type="EMBL" id="LAZR01014679">
    <property type="protein sequence ID" value="KKM16421.1"/>
    <property type="molecule type" value="Genomic_DNA"/>
</dbReference>
<sequence>SPIRRLMKQQGASIVARNAVDLLIDHLEKTATGLTEQARTFTMHANRKKITKNDLLLSIKYK</sequence>
<dbReference type="SUPFAM" id="SSF47113">
    <property type="entry name" value="Histone-fold"/>
    <property type="match status" value="1"/>
</dbReference>
<dbReference type="GO" id="GO:0046982">
    <property type="term" value="F:protein heterodimerization activity"/>
    <property type="evidence" value="ECO:0007669"/>
    <property type="project" value="InterPro"/>
</dbReference>
<organism evidence="2">
    <name type="scientific">marine sediment metagenome</name>
    <dbReference type="NCBI Taxonomy" id="412755"/>
    <lineage>
        <taxon>unclassified sequences</taxon>
        <taxon>metagenomes</taxon>
        <taxon>ecological metagenomes</taxon>
    </lineage>
</organism>
<evidence type="ECO:0000259" key="1">
    <source>
        <dbReference type="Pfam" id="PF00808"/>
    </source>
</evidence>
<proteinExistence type="predicted"/>
<dbReference type="AlphaFoldDB" id="A0A0F9HM90"/>
<gene>
    <name evidence="2" type="ORF">LCGC14_1686060</name>
</gene>
<dbReference type="InterPro" id="IPR003958">
    <property type="entry name" value="CBFA_NFYB_domain"/>
</dbReference>
<dbReference type="Gene3D" id="1.10.20.10">
    <property type="entry name" value="Histone, subunit A"/>
    <property type="match status" value="1"/>
</dbReference>
<evidence type="ECO:0000313" key="2">
    <source>
        <dbReference type="EMBL" id="KKM16421.1"/>
    </source>
</evidence>
<protein>
    <recommendedName>
        <fullName evidence="1">Transcription factor CBF/NF-Y/archaeal histone domain-containing protein</fullName>
    </recommendedName>
</protein>
<name>A0A0F9HM90_9ZZZZ</name>
<dbReference type="Pfam" id="PF00808">
    <property type="entry name" value="CBFD_NFYB_HMF"/>
    <property type="match status" value="1"/>
</dbReference>
<accession>A0A0F9HM90</accession>
<reference evidence="2" key="1">
    <citation type="journal article" date="2015" name="Nature">
        <title>Complex archaea that bridge the gap between prokaryotes and eukaryotes.</title>
        <authorList>
            <person name="Spang A."/>
            <person name="Saw J.H."/>
            <person name="Jorgensen S.L."/>
            <person name="Zaremba-Niedzwiedzka K."/>
            <person name="Martijn J."/>
            <person name="Lind A.E."/>
            <person name="van Eijk R."/>
            <person name="Schleper C."/>
            <person name="Guy L."/>
            <person name="Ettema T.J."/>
        </authorList>
    </citation>
    <scope>NUCLEOTIDE SEQUENCE</scope>
</reference>